<evidence type="ECO:0000313" key="7">
    <source>
        <dbReference type="Proteomes" id="UP000694865"/>
    </source>
</evidence>
<feature type="transmembrane region" description="Helical" evidence="6">
    <location>
        <begin position="350"/>
        <end position="373"/>
    </location>
</feature>
<dbReference type="InterPro" id="IPR051951">
    <property type="entry name" value="UNC-93_regulatory"/>
</dbReference>
<feature type="transmembrane region" description="Helical" evidence="6">
    <location>
        <begin position="265"/>
        <end position="285"/>
    </location>
</feature>
<feature type="transmembrane region" description="Helical" evidence="6">
    <location>
        <begin position="130"/>
        <end position="145"/>
    </location>
</feature>
<comment type="similarity">
    <text evidence="2">Belongs to the unc-93 family.</text>
</comment>
<evidence type="ECO:0000256" key="3">
    <source>
        <dbReference type="ARBA" id="ARBA00022692"/>
    </source>
</evidence>
<dbReference type="InterPro" id="IPR010291">
    <property type="entry name" value="Ion_channel_UNC-93"/>
</dbReference>
<feature type="transmembrane region" description="Helical" evidence="6">
    <location>
        <begin position="99"/>
        <end position="118"/>
    </location>
</feature>
<feature type="transmembrane region" description="Helical" evidence="6">
    <location>
        <begin position="65"/>
        <end position="87"/>
    </location>
</feature>
<dbReference type="Pfam" id="PF05978">
    <property type="entry name" value="UNC-93"/>
    <property type="match status" value="1"/>
</dbReference>
<evidence type="ECO:0000256" key="6">
    <source>
        <dbReference type="SAM" id="Phobius"/>
    </source>
</evidence>
<feature type="transmembrane region" description="Helical" evidence="6">
    <location>
        <begin position="316"/>
        <end position="338"/>
    </location>
</feature>
<dbReference type="PANTHER" id="PTHR19444">
    <property type="entry name" value="UNC-93 RELATED"/>
    <property type="match status" value="1"/>
</dbReference>
<proteinExistence type="inferred from homology"/>
<dbReference type="GeneID" id="102808700"/>
<dbReference type="PANTHER" id="PTHR19444:SF13">
    <property type="entry name" value="PROTEIN UNC-93 HOMOLOG A"/>
    <property type="match status" value="1"/>
</dbReference>
<dbReference type="RefSeq" id="XP_006824709.1">
    <property type="nucleotide sequence ID" value="XM_006824646.1"/>
</dbReference>
<evidence type="ECO:0000256" key="1">
    <source>
        <dbReference type="ARBA" id="ARBA00004141"/>
    </source>
</evidence>
<keyword evidence="7" id="KW-1185">Reference proteome</keyword>
<keyword evidence="3 6" id="KW-0812">Transmembrane</keyword>
<accession>A0ABM0MXG8</accession>
<protein>
    <submittedName>
        <fullName evidence="8">Protein unc-93 homolog A-like</fullName>
    </submittedName>
</protein>
<evidence type="ECO:0000256" key="5">
    <source>
        <dbReference type="ARBA" id="ARBA00023136"/>
    </source>
</evidence>
<gene>
    <name evidence="8" type="primary">LOC102808700</name>
</gene>
<comment type="subcellular location">
    <subcellularLocation>
        <location evidence="1">Membrane</location>
        <topology evidence="1">Multi-pass membrane protein</topology>
    </subcellularLocation>
</comment>
<sequence length="432" mass="48001">MDLKNEHLNTGIIYKPSREDGNEEEIIDEKTEMLDIKNQSVYVGRQICTEEMQTDKEKKKEKTKIVKNMLVLCTVFTFLFTAFNGLVNLQSSINCDDGLGFASLACMYAFMIVSAVLLPSIAINTFGTKWTLVISMVFYVIYTAANYYPMWYILMTASAFLGIAAAPLWTCQAMYITTISIQYANINDEDWQNTVNRNVGIFSMTLKSSQIFGNILSSVVLGLSDDRNTTSFNDVTYTCGANDCQETEGNQTTFCDLPPQNLTTILLTLYVACGVIAIIITVIFLDKLKVGQEPKEQKQSCDLLLATIKLLKDDRIWFVIPMSVCSGIEMAVITGVFVKSYVSCVIGVNMVGYVMICYGVSNTVFCVIAGRVATYIGRVTLVAIGGAMLVSLSISLLLWEPRAEQMPVYFIIAAGWGLADAIWQTQMYSELK</sequence>
<feature type="transmembrane region" description="Helical" evidence="6">
    <location>
        <begin position="379"/>
        <end position="399"/>
    </location>
</feature>
<reference evidence="8" key="1">
    <citation type="submission" date="2025-08" db="UniProtKB">
        <authorList>
            <consortium name="RefSeq"/>
        </authorList>
    </citation>
    <scope>IDENTIFICATION</scope>
    <source>
        <tissue evidence="8">Testes</tissue>
    </source>
</reference>
<keyword evidence="4 6" id="KW-1133">Transmembrane helix</keyword>
<feature type="transmembrane region" description="Helical" evidence="6">
    <location>
        <begin position="151"/>
        <end position="171"/>
    </location>
</feature>
<dbReference type="InterPro" id="IPR036259">
    <property type="entry name" value="MFS_trans_sf"/>
</dbReference>
<name>A0ABM0MXG8_SACKO</name>
<evidence type="ECO:0000313" key="8">
    <source>
        <dbReference type="RefSeq" id="XP_006824709.1"/>
    </source>
</evidence>
<dbReference type="SUPFAM" id="SSF103473">
    <property type="entry name" value="MFS general substrate transporter"/>
    <property type="match status" value="1"/>
</dbReference>
<dbReference type="Proteomes" id="UP000694865">
    <property type="component" value="Unplaced"/>
</dbReference>
<evidence type="ECO:0000256" key="2">
    <source>
        <dbReference type="ARBA" id="ARBA00009172"/>
    </source>
</evidence>
<keyword evidence="5 6" id="KW-0472">Membrane</keyword>
<organism evidence="7 8">
    <name type="scientific">Saccoglossus kowalevskii</name>
    <name type="common">Acorn worm</name>
    <dbReference type="NCBI Taxonomy" id="10224"/>
    <lineage>
        <taxon>Eukaryota</taxon>
        <taxon>Metazoa</taxon>
        <taxon>Hemichordata</taxon>
        <taxon>Enteropneusta</taxon>
        <taxon>Harrimaniidae</taxon>
        <taxon>Saccoglossus</taxon>
    </lineage>
</organism>
<evidence type="ECO:0000256" key="4">
    <source>
        <dbReference type="ARBA" id="ARBA00022989"/>
    </source>
</evidence>
<dbReference type="Gene3D" id="1.20.1250.20">
    <property type="entry name" value="MFS general substrate transporter like domains"/>
    <property type="match status" value="1"/>
</dbReference>